<feature type="transmembrane region" description="Helical" evidence="1">
    <location>
        <begin position="134"/>
        <end position="160"/>
    </location>
</feature>
<dbReference type="Pfam" id="PF13795">
    <property type="entry name" value="HupE_UreJ_2"/>
    <property type="match status" value="1"/>
</dbReference>
<gene>
    <name evidence="2" type="ORF">ACFSYS_19740</name>
</gene>
<evidence type="ECO:0000256" key="1">
    <source>
        <dbReference type="SAM" id="Phobius"/>
    </source>
</evidence>
<comment type="caution">
    <text evidence="2">The sequence shown here is derived from an EMBL/GenBank/DDBJ whole genome shotgun (WGS) entry which is preliminary data.</text>
</comment>
<keyword evidence="1" id="KW-0472">Membrane</keyword>
<feature type="transmembrane region" description="Helical" evidence="1">
    <location>
        <begin position="20"/>
        <end position="36"/>
    </location>
</feature>
<keyword evidence="1" id="KW-1133">Transmembrane helix</keyword>
<reference evidence="3" key="1">
    <citation type="journal article" date="2019" name="Int. J. Syst. Evol. Microbiol.">
        <title>The Global Catalogue of Microorganisms (GCM) 10K type strain sequencing project: providing services to taxonomists for standard genome sequencing and annotation.</title>
        <authorList>
            <consortium name="The Broad Institute Genomics Platform"/>
            <consortium name="The Broad Institute Genome Sequencing Center for Infectious Disease"/>
            <person name="Wu L."/>
            <person name="Ma J."/>
        </authorList>
    </citation>
    <scope>NUCLEOTIDE SEQUENCE [LARGE SCALE GENOMIC DNA]</scope>
    <source>
        <strain evidence="3">KCTC 52925</strain>
    </source>
</reference>
<dbReference type="Proteomes" id="UP001597438">
    <property type="component" value="Unassembled WGS sequence"/>
</dbReference>
<feature type="transmembrane region" description="Helical" evidence="1">
    <location>
        <begin position="102"/>
        <end position="122"/>
    </location>
</feature>
<feature type="transmembrane region" description="Helical" evidence="1">
    <location>
        <begin position="71"/>
        <end position="90"/>
    </location>
</feature>
<organism evidence="2 3">
    <name type="scientific">Christiangramia antarctica</name>
    <dbReference type="NCBI Taxonomy" id="2058158"/>
    <lineage>
        <taxon>Bacteria</taxon>
        <taxon>Pseudomonadati</taxon>
        <taxon>Bacteroidota</taxon>
        <taxon>Flavobacteriia</taxon>
        <taxon>Flavobacteriales</taxon>
        <taxon>Flavobacteriaceae</taxon>
        <taxon>Christiangramia</taxon>
    </lineage>
</organism>
<feature type="transmembrane region" description="Helical" evidence="1">
    <location>
        <begin position="43"/>
        <end position="65"/>
    </location>
</feature>
<accession>A0ABW5X8X3</accession>
<proteinExistence type="predicted"/>
<dbReference type="EMBL" id="JBHUOJ010000041">
    <property type="protein sequence ID" value="MFD2835535.1"/>
    <property type="molecule type" value="Genomic_DNA"/>
</dbReference>
<evidence type="ECO:0000313" key="3">
    <source>
        <dbReference type="Proteomes" id="UP001597438"/>
    </source>
</evidence>
<keyword evidence="1" id="KW-0812">Transmembrane</keyword>
<feature type="transmembrane region" description="Helical" evidence="1">
    <location>
        <begin position="172"/>
        <end position="192"/>
    </location>
</feature>
<dbReference type="InterPro" id="IPR032809">
    <property type="entry name" value="Put_HupE_UreJ"/>
</dbReference>
<name>A0ABW5X8X3_9FLAO</name>
<keyword evidence="3" id="KW-1185">Reference proteome</keyword>
<dbReference type="RefSeq" id="WP_251742278.1">
    <property type="nucleotide sequence ID" value="NZ_JBHUOJ010000041.1"/>
</dbReference>
<sequence length="197" mass="22219">MSQFQLYFELGLKHVLDWNAYDHVMFLIVLVAGYNFNSWRKVLLLVSLFTLGHTIALFLAAYGVINFQSSLVEFLIPVTILITALYNIFIAKKKPAKSGFNLLYITTLFFGIIHGLGFSTYFKMIAAGAHSKILPLLEFALGIELAQVIVVLSVLILAYIFQNFLKVNRRDWILITSSIVIGVILPILQKAYVNLSL</sequence>
<evidence type="ECO:0000313" key="2">
    <source>
        <dbReference type="EMBL" id="MFD2835535.1"/>
    </source>
</evidence>
<protein>
    <submittedName>
        <fullName evidence="2">HupE/UreJ family protein</fullName>
    </submittedName>
</protein>